<evidence type="ECO:0000313" key="1">
    <source>
        <dbReference type="EMBL" id="KAH7655331.1"/>
    </source>
</evidence>
<reference evidence="2" key="1">
    <citation type="journal article" date="2022" name="Nat. Commun.">
        <title>Chromosome evolution and the genetic basis of agronomically important traits in greater yam.</title>
        <authorList>
            <person name="Bredeson J.V."/>
            <person name="Lyons J.B."/>
            <person name="Oniyinde I.O."/>
            <person name="Okereke N.R."/>
            <person name="Kolade O."/>
            <person name="Nnabue I."/>
            <person name="Nwadili C.O."/>
            <person name="Hribova E."/>
            <person name="Parker M."/>
            <person name="Nwogha J."/>
            <person name="Shu S."/>
            <person name="Carlson J."/>
            <person name="Kariba R."/>
            <person name="Muthemba S."/>
            <person name="Knop K."/>
            <person name="Barton G.J."/>
            <person name="Sherwood A.V."/>
            <person name="Lopez-Montes A."/>
            <person name="Asiedu R."/>
            <person name="Jamnadass R."/>
            <person name="Muchugi A."/>
            <person name="Goodstein D."/>
            <person name="Egesi C.N."/>
            <person name="Featherston J."/>
            <person name="Asfaw A."/>
            <person name="Simpson G.G."/>
            <person name="Dolezel J."/>
            <person name="Hendre P.S."/>
            <person name="Van Deynze A."/>
            <person name="Kumar P.L."/>
            <person name="Obidiegwu J.E."/>
            <person name="Bhattacharjee R."/>
            <person name="Rokhsar D.S."/>
        </authorList>
    </citation>
    <scope>NUCLEOTIDE SEQUENCE [LARGE SCALE GENOMIC DNA]</scope>
    <source>
        <strain evidence="2">cv. TDa95/00328</strain>
    </source>
</reference>
<evidence type="ECO:0000313" key="2">
    <source>
        <dbReference type="Proteomes" id="UP000827976"/>
    </source>
</evidence>
<name>A0ACB7U4X5_DIOAL</name>
<organism evidence="1 2">
    <name type="scientific">Dioscorea alata</name>
    <name type="common">Purple yam</name>
    <dbReference type="NCBI Taxonomy" id="55571"/>
    <lineage>
        <taxon>Eukaryota</taxon>
        <taxon>Viridiplantae</taxon>
        <taxon>Streptophyta</taxon>
        <taxon>Embryophyta</taxon>
        <taxon>Tracheophyta</taxon>
        <taxon>Spermatophyta</taxon>
        <taxon>Magnoliopsida</taxon>
        <taxon>Liliopsida</taxon>
        <taxon>Dioscoreales</taxon>
        <taxon>Dioscoreaceae</taxon>
        <taxon>Dioscorea</taxon>
    </lineage>
</organism>
<proteinExistence type="predicted"/>
<sequence length="171" mass="20317">MLSRTKSIFHLEEEEEEQQQEGDDQGIREVQEGLVGLRILIQHQGKIPKNIVIKPTKFSTDLGFLKACFFCKKELSPQKDVYMYKGDQGFCSIECRYKQMVVDEKIEFEEATKERMKMAKSHHHNHHHHHHHNHHHHHHNHHHHHHVHHGIAKMRESDGRRRRRVLASAAC</sequence>
<accession>A0ACB7U4X5</accession>
<keyword evidence="2" id="KW-1185">Reference proteome</keyword>
<protein>
    <submittedName>
        <fullName evidence="1">Zf-FLZ domain-containing protein</fullName>
    </submittedName>
</protein>
<comment type="caution">
    <text evidence="1">The sequence shown here is derived from an EMBL/GenBank/DDBJ whole genome shotgun (WGS) entry which is preliminary data.</text>
</comment>
<gene>
    <name evidence="1" type="ORF">IHE45_18G003300</name>
</gene>
<dbReference type="EMBL" id="CM037028">
    <property type="protein sequence ID" value="KAH7655331.1"/>
    <property type="molecule type" value="Genomic_DNA"/>
</dbReference>
<dbReference type="Proteomes" id="UP000827976">
    <property type="component" value="Chromosome 18"/>
</dbReference>